<dbReference type="InterPro" id="IPR006439">
    <property type="entry name" value="HAD-SF_hydro_IA"/>
</dbReference>
<dbReference type="Proteomes" id="UP000317940">
    <property type="component" value="Unassembled WGS sequence"/>
</dbReference>
<protein>
    <submittedName>
        <fullName evidence="1">HAD superfamily hydrolase (TIGR01493 family)/HAD superfamily hydrolase (TIGR01509 family)/HAD superfamily hydrolase (TIGR01549 family)</fullName>
    </submittedName>
</protein>
<dbReference type="NCBIfam" id="TIGR01549">
    <property type="entry name" value="HAD-SF-IA-v1"/>
    <property type="match status" value="1"/>
</dbReference>
<dbReference type="GO" id="GO:0016787">
    <property type="term" value="F:hydrolase activity"/>
    <property type="evidence" value="ECO:0007669"/>
    <property type="project" value="UniProtKB-KW"/>
</dbReference>
<accession>A0A561T714</accession>
<sequence length="231" mass="24739">MLKGVMFDFSGTLFRVESTAEWLDGVLADAGQVLGAAERAGLVRRLEWFGALPGGVAPSEVPAGLQELVDTRDLTPELHRAAYTGLTRAAELPDGVSAEHLYDRHMSPSAWAPYPDAGPTLRELRRRGIPVAVVSNIGWDLRPVFREHGLDPLVDAYLLSYELGAQKPDPRIFLAGCEALGLAPQDVLMVGDHLEADGGATALGCAFHQVPHLPVAERPAALSPLLDLLPS</sequence>
<dbReference type="Gene3D" id="3.40.50.1000">
    <property type="entry name" value="HAD superfamily/HAD-like"/>
    <property type="match status" value="1"/>
</dbReference>
<organism evidence="1 2">
    <name type="scientific">Kitasatospora viridis</name>
    <dbReference type="NCBI Taxonomy" id="281105"/>
    <lineage>
        <taxon>Bacteria</taxon>
        <taxon>Bacillati</taxon>
        <taxon>Actinomycetota</taxon>
        <taxon>Actinomycetes</taxon>
        <taxon>Kitasatosporales</taxon>
        <taxon>Streptomycetaceae</taxon>
        <taxon>Kitasatospora</taxon>
    </lineage>
</organism>
<dbReference type="SFLD" id="SFLDS00003">
    <property type="entry name" value="Haloacid_Dehalogenase"/>
    <property type="match status" value="1"/>
</dbReference>
<dbReference type="PANTHER" id="PTHR46649">
    <property type="match status" value="1"/>
</dbReference>
<reference evidence="1 2" key="1">
    <citation type="submission" date="2019-06" db="EMBL/GenBank/DDBJ databases">
        <title>Sequencing the genomes of 1000 actinobacteria strains.</title>
        <authorList>
            <person name="Klenk H.-P."/>
        </authorList>
    </citation>
    <scope>NUCLEOTIDE SEQUENCE [LARGE SCALE GENOMIC DNA]</scope>
    <source>
        <strain evidence="1 2">DSM 44826</strain>
    </source>
</reference>
<dbReference type="PRINTS" id="PR00413">
    <property type="entry name" value="HADHALOGNASE"/>
</dbReference>
<keyword evidence="2" id="KW-1185">Reference proteome</keyword>
<dbReference type="PANTHER" id="PTHR46649:SF4">
    <property type="entry name" value="HALOACID DEHALOGENASE-LIKE HYDROLASE (HAD) SUPERFAMILY PROTEIN"/>
    <property type="match status" value="1"/>
</dbReference>
<dbReference type="InterPro" id="IPR036412">
    <property type="entry name" value="HAD-like_sf"/>
</dbReference>
<name>A0A561T714_9ACTN</name>
<dbReference type="InterPro" id="IPR023214">
    <property type="entry name" value="HAD_sf"/>
</dbReference>
<dbReference type="AlphaFoldDB" id="A0A561T714"/>
<keyword evidence="1" id="KW-0378">Hydrolase</keyword>
<comment type="caution">
    <text evidence="1">The sequence shown here is derived from an EMBL/GenBank/DDBJ whole genome shotgun (WGS) entry which is preliminary data.</text>
</comment>
<gene>
    <name evidence="1" type="ORF">FHX73_14380</name>
</gene>
<dbReference type="SUPFAM" id="SSF56784">
    <property type="entry name" value="HAD-like"/>
    <property type="match status" value="1"/>
</dbReference>
<evidence type="ECO:0000313" key="2">
    <source>
        <dbReference type="Proteomes" id="UP000317940"/>
    </source>
</evidence>
<evidence type="ECO:0000313" key="1">
    <source>
        <dbReference type="EMBL" id="TWF82898.1"/>
    </source>
</evidence>
<dbReference type="EMBL" id="VIWT01000004">
    <property type="protein sequence ID" value="TWF82898.1"/>
    <property type="molecule type" value="Genomic_DNA"/>
</dbReference>
<dbReference type="SFLD" id="SFLDG01129">
    <property type="entry name" value="C1.5:_HAD__Beta-PGM__Phosphata"/>
    <property type="match status" value="1"/>
</dbReference>
<dbReference type="NCBIfam" id="TIGR01509">
    <property type="entry name" value="HAD-SF-IA-v3"/>
    <property type="match status" value="1"/>
</dbReference>
<proteinExistence type="predicted"/>
<dbReference type="Pfam" id="PF00702">
    <property type="entry name" value="Hydrolase"/>
    <property type="match status" value="1"/>
</dbReference>